<dbReference type="Proteomes" id="UP000220111">
    <property type="component" value="Unassembled WGS sequence"/>
</dbReference>
<name>A0A2A7BS96_9BACI</name>
<evidence type="ECO:0000313" key="4">
    <source>
        <dbReference type="EMBL" id="PDY41291.1"/>
    </source>
</evidence>
<dbReference type="EMBL" id="NVPQ01000030">
    <property type="protein sequence ID" value="PDY41291.1"/>
    <property type="molecule type" value="Genomic_DNA"/>
</dbReference>
<keyword evidence="2" id="KW-0804">Transcription</keyword>
<evidence type="ECO:0000313" key="5">
    <source>
        <dbReference type="Proteomes" id="UP000220111"/>
    </source>
</evidence>
<dbReference type="RefSeq" id="WP_097815414.1">
    <property type="nucleotide sequence ID" value="NZ_NVPQ01000030.1"/>
</dbReference>
<dbReference type="Gene3D" id="1.10.10.60">
    <property type="entry name" value="Homeodomain-like"/>
    <property type="match status" value="1"/>
</dbReference>
<keyword evidence="1" id="KW-0805">Transcription regulation</keyword>
<comment type="caution">
    <text evidence="4">The sequence shown here is derived from an EMBL/GenBank/DDBJ whole genome shotgun (WGS) entry which is preliminary data.</text>
</comment>
<protein>
    <submittedName>
        <fullName evidence="4">TetR family transcriptional regulator</fullName>
    </submittedName>
</protein>
<feature type="domain" description="HTH-type transcriptional regulator MT1864/Rv1816-like C-terminal" evidence="3">
    <location>
        <begin position="84"/>
        <end position="177"/>
    </location>
</feature>
<proteinExistence type="predicted"/>
<sequence>MSPRIGLTLPKIVETAAEIADANGRIQEVTLASLAQRLGVRSPSLYNHVKGLQDVRKNLGIYGIKQLHNKLEEATEDKRMDEAIHALGEAYVAFVRKYPGLYEATFLRDEEVRKAGDGIVKLCLQVLQQYGLEGENALHATRGFRSICHGFASIEQQGGFGLPLDLDISLHVLLETFIKGLHVMRE</sequence>
<dbReference type="InterPro" id="IPR009057">
    <property type="entry name" value="Homeodomain-like_sf"/>
</dbReference>
<dbReference type="Pfam" id="PF13305">
    <property type="entry name" value="TetR_C_33"/>
    <property type="match status" value="1"/>
</dbReference>
<dbReference type="SUPFAM" id="SSF48498">
    <property type="entry name" value="Tetracyclin repressor-like, C-terminal domain"/>
    <property type="match status" value="1"/>
</dbReference>
<evidence type="ECO:0000256" key="2">
    <source>
        <dbReference type="ARBA" id="ARBA00023163"/>
    </source>
</evidence>
<evidence type="ECO:0000259" key="3">
    <source>
        <dbReference type="Pfam" id="PF13305"/>
    </source>
</evidence>
<gene>
    <name evidence="4" type="ORF">COO17_13100</name>
</gene>
<organism evidence="4 5">
    <name type="scientific">Bacillus wiedmannii</name>
    <dbReference type="NCBI Taxonomy" id="1890302"/>
    <lineage>
        <taxon>Bacteria</taxon>
        <taxon>Bacillati</taxon>
        <taxon>Bacillota</taxon>
        <taxon>Bacilli</taxon>
        <taxon>Bacillales</taxon>
        <taxon>Bacillaceae</taxon>
        <taxon>Bacillus</taxon>
        <taxon>Bacillus cereus group</taxon>
    </lineage>
</organism>
<accession>A0A2A7BS96</accession>
<dbReference type="Gene3D" id="1.10.357.10">
    <property type="entry name" value="Tetracycline Repressor, domain 2"/>
    <property type="match status" value="1"/>
</dbReference>
<dbReference type="AlphaFoldDB" id="A0A2A7BS96"/>
<dbReference type="InterPro" id="IPR025996">
    <property type="entry name" value="MT1864/Rv1816-like_C"/>
</dbReference>
<dbReference type="InterPro" id="IPR036271">
    <property type="entry name" value="Tet_transcr_reg_TetR-rel_C_sf"/>
</dbReference>
<evidence type="ECO:0000256" key="1">
    <source>
        <dbReference type="ARBA" id="ARBA00023015"/>
    </source>
</evidence>
<dbReference type="SUPFAM" id="SSF46689">
    <property type="entry name" value="Homeodomain-like"/>
    <property type="match status" value="1"/>
</dbReference>
<reference evidence="4 5" key="1">
    <citation type="submission" date="2017-09" db="EMBL/GenBank/DDBJ databases">
        <title>Large-scale bioinformatics analysis of Bacillus genomes uncovers conserved roles of natural products in bacterial physiology.</title>
        <authorList>
            <consortium name="Agbiome Team Llc"/>
            <person name="Bleich R.M."/>
            <person name="Grubbs K.J."/>
            <person name="Santa Maria K.C."/>
            <person name="Allen S.E."/>
            <person name="Farag S."/>
            <person name="Shank E.A."/>
            <person name="Bowers A."/>
        </authorList>
    </citation>
    <scope>NUCLEOTIDE SEQUENCE [LARGE SCALE GENOMIC DNA]</scope>
    <source>
        <strain evidence="4 5">AFS098222</strain>
    </source>
</reference>